<evidence type="ECO:0000313" key="1">
    <source>
        <dbReference type="EMBL" id="THE65142.1"/>
    </source>
</evidence>
<protein>
    <submittedName>
        <fullName evidence="1">DUF354 domain-containing protein</fullName>
    </submittedName>
</protein>
<reference evidence="1 2" key="1">
    <citation type="submission" date="2018-10" db="EMBL/GenBank/DDBJ databases">
        <title>Natronolimnobius sp. XQ-INN 246 isolated from Inner Mongolia Autonomous Region of China.</title>
        <authorList>
            <person name="Xue Q."/>
        </authorList>
    </citation>
    <scope>NUCLEOTIDE SEQUENCE [LARGE SCALE GENOMIC DNA]</scope>
    <source>
        <strain evidence="1 2">XQ-INN 246</strain>
    </source>
</reference>
<dbReference type="OrthoDB" id="185087at2157"/>
<dbReference type="PIRSF" id="PIRSF005357">
    <property type="entry name" value="UCP005357"/>
    <property type="match status" value="1"/>
</dbReference>
<keyword evidence="2" id="KW-1185">Reference proteome</keyword>
<proteinExistence type="predicted"/>
<dbReference type="Pfam" id="PF04007">
    <property type="entry name" value="DUF354"/>
    <property type="match status" value="1"/>
</dbReference>
<accession>A0A4S3TLU4</accession>
<sequence length="343" mass="38725">MNVVVTIQHPAHVHFFKNAIRELAVDESVYVFVRENDIATDLLTEYGIEHEVLAGRSDSFLQLARTQLRYERRLLERARQIEPDVMAAIGEPGVAHVSRAVGSTSLVFTDTEHATLQNALAFPFSHRIYTPTCYKDSIGDKQIEYPGYHELAYLHPERFDPDPSILSEIDATEDETLVIMRLVSWDAAHDVGNSGFDGVHEVVSRLEAEGARVLITSESRLPPSLERCRITVAPHRVHHLMYYADLFIGESPTMATESAVLGTPAIYISSIELGYVDEISDEYGLIFNFYSENREHNGLRKAVAILSDDSPTKWERRREALLEAKLDTTSFMLDEIYNAGRSK</sequence>
<dbReference type="RefSeq" id="WP_141464168.1">
    <property type="nucleotide sequence ID" value="NZ_RBZW01000021.1"/>
</dbReference>
<organism evidence="1 2">
    <name type="scientific">Salinadaptatus halalkaliphilus</name>
    <dbReference type="NCBI Taxonomy" id="2419781"/>
    <lineage>
        <taxon>Archaea</taxon>
        <taxon>Methanobacteriati</taxon>
        <taxon>Methanobacteriota</taxon>
        <taxon>Stenosarchaea group</taxon>
        <taxon>Halobacteria</taxon>
        <taxon>Halobacteriales</taxon>
        <taxon>Natrialbaceae</taxon>
        <taxon>Salinadaptatus</taxon>
    </lineage>
</organism>
<dbReference type="AlphaFoldDB" id="A0A4S3TLU4"/>
<name>A0A4S3TLU4_9EURY</name>
<dbReference type="PANTHER" id="PTHR39662">
    <property type="entry name" value="DUF354 DOMAIN-CONTAINING PROTEIN-RELATED"/>
    <property type="match status" value="1"/>
</dbReference>
<dbReference type="Proteomes" id="UP000318864">
    <property type="component" value="Unassembled WGS sequence"/>
</dbReference>
<comment type="caution">
    <text evidence="1">The sequence shown here is derived from an EMBL/GenBank/DDBJ whole genome shotgun (WGS) entry which is preliminary data.</text>
</comment>
<dbReference type="SUPFAM" id="SSF53756">
    <property type="entry name" value="UDP-Glycosyltransferase/glycogen phosphorylase"/>
    <property type="match status" value="1"/>
</dbReference>
<dbReference type="PANTHER" id="PTHR39662:SF1">
    <property type="entry name" value="DUF354 DOMAIN-CONTAINING PROTEIN"/>
    <property type="match status" value="1"/>
</dbReference>
<gene>
    <name evidence="1" type="ORF">D8Y22_07930</name>
</gene>
<dbReference type="EMBL" id="RBZW01000021">
    <property type="protein sequence ID" value="THE65142.1"/>
    <property type="molecule type" value="Genomic_DNA"/>
</dbReference>
<dbReference type="InterPro" id="IPR007152">
    <property type="entry name" value="DUF354"/>
</dbReference>
<evidence type="ECO:0000313" key="2">
    <source>
        <dbReference type="Proteomes" id="UP000318864"/>
    </source>
</evidence>